<evidence type="ECO:0000313" key="7">
    <source>
        <dbReference type="EMBL" id="KAJ8061518.1"/>
    </source>
</evidence>
<feature type="transmembrane region" description="Helical" evidence="6">
    <location>
        <begin position="251"/>
        <end position="272"/>
    </location>
</feature>
<evidence type="ECO:0000256" key="4">
    <source>
        <dbReference type="ARBA" id="ARBA00022989"/>
    </source>
</evidence>
<dbReference type="GO" id="GO:0016020">
    <property type="term" value="C:membrane"/>
    <property type="evidence" value="ECO:0007669"/>
    <property type="project" value="UniProtKB-SubCell"/>
</dbReference>
<dbReference type="Proteomes" id="UP001152300">
    <property type="component" value="Unassembled WGS sequence"/>
</dbReference>
<dbReference type="GO" id="GO:0005381">
    <property type="term" value="F:iron ion transmembrane transporter activity"/>
    <property type="evidence" value="ECO:0007669"/>
    <property type="project" value="UniProtKB-UniRule"/>
</dbReference>
<dbReference type="Pfam" id="PF06963">
    <property type="entry name" value="FPN1"/>
    <property type="match status" value="1"/>
</dbReference>
<dbReference type="PANTHER" id="PTHR11660">
    <property type="entry name" value="SOLUTE CARRIER FAMILY 40 MEMBER"/>
    <property type="match status" value="1"/>
</dbReference>
<keyword evidence="3 6" id="KW-0812">Transmembrane</keyword>
<proteinExistence type="inferred from homology"/>
<dbReference type="InterPro" id="IPR009716">
    <property type="entry name" value="Ferroportin-1"/>
</dbReference>
<keyword evidence="4 6" id="KW-1133">Transmembrane helix</keyword>
<name>A0A9X0DI07_9HELO</name>
<dbReference type="OrthoDB" id="648861at2759"/>
<comment type="caution">
    <text evidence="7">The sequence shown here is derived from an EMBL/GenBank/DDBJ whole genome shotgun (WGS) entry which is preliminary data.</text>
</comment>
<feature type="transmembrane region" description="Helical" evidence="6">
    <location>
        <begin position="307"/>
        <end position="326"/>
    </location>
</feature>
<feature type="transmembrane region" description="Helical" evidence="6">
    <location>
        <begin position="338"/>
        <end position="358"/>
    </location>
</feature>
<keyword evidence="8" id="KW-1185">Reference proteome</keyword>
<keyword evidence="5 6" id="KW-0472">Membrane</keyword>
<evidence type="ECO:0000256" key="3">
    <source>
        <dbReference type="ARBA" id="ARBA00022692"/>
    </source>
</evidence>
<evidence type="ECO:0000256" key="6">
    <source>
        <dbReference type="RuleBase" id="RU365065"/>
    </source>
</evidence>
<reference evidence="7" key="1">
    <citation type="submission" date="2022-11" db="EMBL/GenBank/DDBJ databases">
        <title>Genome Resource of Sclerotinia nivalis Strain SnTB1, a Plant Pathogen Isolated from American Ginseng.</title>
        <authorList>
            <person name="Fan S."/>
        </authorList>
    </citation>
    <scope>NUCLEOTIDE SEQUENCE</scope>
    <source>
        <strain evidence="7">SnTB1</strain>
    </source>
</reference>
<evidence type="ECO:0000256" key="5">
    <source>
        <dbReference type="ARBA" id="ARBA00023136"/>
    </source>
</evidence>
<keyword evidence="6" id="KW-0406">Ion transport</keyword>
<feature type="transmembrane region" description="Helical" evidence="6">
    <location>
        <begin position="83"/>
        <end position="104"/>
    </location>
</feature>
<evidence type="ECO:0000256" key="2">
    <source>
        <dbReference type="ARBA" id="ARBA00022448"/>
    </source>
</evidence>
<protein>
    <recommendedName>
        <fullName evidence="6">Solute carrier family 40 member</fullName>
    </recommendedName>
</protein>
<feature type="transmembrane region" description="Helical" evidence="6">
    <location>
        <begin position="153"/>
        <end position="178"/>
    </location>
</feature>
<dbReference type="PANTHER" id="PTHR11660:SF57">
    <property type="entry name" value="SOLUTE CARRIER FAMILY 40 MEMBER"/>
    <property type="match status" value="1"/>
</dbReference>
<comment type="function">
    <text evidence="6">May be involved in iron transport and iron homeostasis.</text>
</comment>
<keyword evidence="2 6" id="KW-0813">Transport</keyword>
<dbReference type="AlphaFoldDB" id="A0A9X0DI07"/>
<feature type="transmembrane region" description="Helical" evidence="6">
    <location>
        <begin position="53"/>
        <end position="71"/>
    </location>
</feature>
<evidence type="ECO:0000256" key="1">
    <source>
        <dbReference type="ARBA" id="ARBA00004141"/>
    </source>
</evidence>
<comment type="similarity">
    <text evidence="6">Belongs to the ferroportin (FP) (TC 2.A.100) family. SLC40A subfamily.</text>
</comment>
<sequence length="372" mass="40808">MGAVLFIAAIFPGTLLPMSVYALMRSAVAVMLSPALESWIDKGDRLKVVRASIVGQRLAVGASCSIFWILYERKELGTKLRVGLFVVSILLACIEKLCSVLNLVSVERDCVVVILRDDDTARRILNARMRRIDLFCKLFGPLTISLIDGASTIVAIFVTLAMTCTSVLVEYFTIAAVFRMVLALQRTTTENSFTATEDNPERLQLAIETDRVSLRGMVDFALSATSNLLPLNSIPHYFQHPAFLPSISLSLLYFTVLSFSGQMITFLLAIGYTSYAVGAARAVSTIFELSATWIVPKVQQHIGAVRGGIWVLTWQMIWLAVGLAWFFASDESLTGNKIFAASGLVGAVILSRVGLWSFDLCAQSIVQEEVDE</sequence>
<dbReference type="EMBL" id="JAPEIS010000011">
    <property type="protein sequence ID" value="KAJ8061518.1"/>
    <property type="molecule type" value="Genomic_DNA"/>
</dbReference>
<evidence type="ECO:0000313" key="8">
    <source>
        <dbReference type="Proteomes" id="UP001152300"/>
    </source>
</evidence>
<accession>A0A9X0DI07</accession>
<gene>
    <name evidence="7" type="ORF">OCU04_009332</name>
</gene>
<comment type="caution">
    <text evidence="6">Lacks conserved residue(s) required for the propagation of feature annotation.</text>
</comment>
<comment type="subcellular location">
    <subcellularLocation>
        <location evidence="1 6">Membrane</location>
        <topology evidence="1 6">Multi-pass membrane protein</topology>
    </subcellularLocation>
</comment>
<organism evidence="7 8">
    <name type="scientific">Sclerotinia nivalis</name>
    <dbReference type="NCBI Taxonomy" id="352851"/>
    <lineage>
        <taxon>Eukaryota</taxon>
        <taxon>Fungi</taxon>
        <taxon>Dikarya</taxon>
        <taxon>Ascomycota</taxon>
        <taxon>Pezizomycotina</taxon>
        <taxon>Leotiomycetes</taxon>
        <taxon>Helotiales</taxon>
        <taxon>Sclerotiniaceae</taxon>
        <taxon>Sclerotinia</taxon>
    </lineage>
</organism>